<evidence type="ECO:0000256" key="1">
    <source>
        <dbReference type="ARBA" id="ARBA00004123"/>
    </source>
</evidence>
<keyword evidence="10 13" id="KW-0234">DNA repair</keyword>
<evidence type="ECO:0000256" key="12">
    <source>
        <dbReference type="ARBA" id="ARBA00033341"/>
    </source>
</evidence>
<evidence type="ECO:0000256" key="10">
    <source>
        <dbReference type="ARBA" id="ARBA00023204"/>
    </source>
</evidence>
<keyword evidence="4 13" id="KW-0479">Metal-binding</keyword>
<reference evidence="14" key="1">
    <citation type="submission" date="2016-04" db="EMBL/GenBank/DDBJ databases">
        <authorList>
            <person name="Evans L.H."/>
            <person name="Alamgir A."/>
            <person name="Owens N."/>
            <person name="Weber N.D."/>
            <person name="Virtaneva K."/>
            <person name="Barbian K."/>
            <person name="Babar A."/>
            <person name="Rosenke K."/>
        </authorList>
    </citation>
    <scope>NUCLEOTIDE SEQUENCE [LARGE SCALE GENOMIC DNA]</scope>
    <source>
        <strain evidence="14">CBS 101.48</strain>
    </source>
</reference>
<comment type="subunit">
    <text evidence="13">Component of the 7-subunit TFIIH core complex composed of XPB/SSL2, XPD/RAD3, SSL1, TFB1, TFB2, TFB4 and TFB5, which is active in NER. The core complex associates with the 3-subunit CTD-kinase module TFIIK composed of CCL1, KIN28 and TFB3 to form the 10-subunit holoenzyme (holo-TFIIH) active in transcription.</text>
</comment>
<comment type="subcellular location">
    <subcellularLocation>
        <location evidence="1 13">Nucleus</location>
    </subcellularLocation>
</comment>
<sequence>MKDIATSEDDSNLLVLIIDTNPFVWDQIAKAATPLSLDDALRQILIFVNAHLALKYNNKVVVIASHGGHSKFLYPLPHQEGQLPDGSTSYSKRNANMYPHFQLVTDQIVEGLQDLLSDTDILKKENFTSSMTTGAFSMALCYINRIIKMDDLGHIKPRILIISVSPDPPKQYIPLMNCIFSAQKMGIPVDVCRVYDEQTAFLQQAANITGGVYINVDNSQALLQYLMFAFLPERYARNFLNLPSQDLVDFRAACFCHKNIIDVGFVCSVCLSIFCTWTPVCSTCKTKFAFRPKLTGRATSKGSPIPASPSNPSTPS</sequence>
<dbReference type="Gene3D" id="3.40.50.410">
    <property type="entry name" value="von Willebrand factor, type A domain"/>
    <property type="match status" value="1"/>
</dbReference>
<evidence type="ECO:0000313" key="15">
    <source>
        <dbReference type="Proteomes" id="UP000078561"/>
    </source>
</evidence>
<comment type="similarity">
    <text evidence="2 13">Belongs to the TFB4 family.</text>
</comment>
<evidence type="ECO:0000256" key="2">
    <source>
        <dbReference type="ARBA" id="ARBA00005273"/>
    </source>
</evidence>
<keyword evidence="15" id="KW-1185">Reference proteome</keyword>
<dbReference type="FunCoup" id="A0A168PWK1">
    <property type="interactions" value="1011"/>
</dbReference>
<name>A0A168PWK1_ABSGL</name>
<dbReference type="Pfam" id="PF03850">
    <property type="entry name" value="Tfb4"/>
    <property type="match status" value="1"/>
</dbReference>
<keyword evidence="5 13" id="KW-0227">DNA damage</keyword>
<evidence type="ECO:0000256" key="4">
    <source>
        <dbReference type="ARBA" id="ARBA00022723"/>
    </source>
</evidence>
<dbReference type="EMBL" id="LT554051">
    <property type="protein sequence ID" value="SAM03107.1"/>
    <property type="molecule type" value="Genomic_DNA"/>
</dbReference>
<organism evidence="14">
    <name type="scientific">Absidia glauca</name>
    <name type="common">Pin mould</name>
    <dbReference type="NCBI Taxonomy" id="4829"/>
    <lineage>
        <taxon>Eukaryota</taxon>
        <taxon>Fungi</taxon>
        <taxon>Fungi incertae sedis</taxon>
        <taxon>Mucoromycota</taxon>
        <taxon>Mucoromycotina</taxon>
        <taxon>Mucoromycetes</taxon>
        <taxon>Mucorales</taxon>
        <taxon>Cunninghamellaceae</taxon>
        <taxon>Absidia</taxon>
    </lineage>
</organism>
<dbReference type="GO" id="GO:0000439">
    <property type="term" value="C:transcription factor TFIIH core complex"/>
    <property type="evidence" value="ECO:0007669"/>
    <property type="project" value="UniProtKB-UniRule"/>
</dbReference>
<evidence type="ECO:0000256" key="11">
    <source>
        <dbReference type="ARBA" id="ARBA00023242"/>
    </source>
</evidence>
<evidence type="ECO:0000256" key="7">
    <source>
        <dbReference type="ARBA" id="ARBA00022833"/>
    </source>
</evidence>
<dbReference type="Proteomes" id="UP000078561">
    <property type="component" value="Unassembled WGS sequence"/>
</dbReference>
<dbReference type="InParanoid" id="A0A168PWK1"/>
<dbReference type="GO" id="GO:0006355">
    <property type="term" value="P:regulation of DNA-templated transcription"/>
    <property type="evidence" value="ECO:0007669"/>
    <property type="project" value="InterPro"/>
</dbReference>
<dbReference type="PANTHER" id="PTHR12831:SF0">
    <property type="entry name" value="GENERAL TRANSCRIPTION FACTOR IIH SUBUNIT 3"/>
    <property type="match status" value="1"/>
</dbReference>
<evidence type="ECO:0000256" key="8">
    <source>
        <dbReference type="ARBA" id="ARBA00023015"/>
    </source>
</evidence>
<proteinExistence type="inferred from homology"/>
<gene>
    <name evidence="14" type="primary">ABSGL_08925.1 scaffold 10588</name>
</gene>
<comment type="function">
    <text evidence="13">Component of the general transcription and DNA repair factor IIH (TFIIH) core complex, which is involved in general and transcription-coupled nucleotide excision repair (NER) of damaged DNA and, when complexed to TFIIK, in RNA transcription by RNA polymerase II. In NER, TFIIH acts by opening DNA around the lesion to allow the excision of the damaged oligonucleotide and its replacement by a new DNA fragment. In transcription, TFIIH has an essential role in transcription initiation. When the pre-initiation complex (PIC) has been established, TFIIH is required for promoter opening and promoter escape. Phosphorylation of the C-terminal tail (CTD) of the largest subunit of RNA polymerase II by the kinase module TFIIK controls the initiation of transcription.</text>
</comment>
<dbReference type="GO" id="GO:0006289">
    <property type="term" value="P:nucleotide-excision repair"/>
    <property type="evidence" value="ECO:0007669"/>
    <property type="project" value="UniProtKB-UniRule"/>
</dbReference>
<evidence type="ECO:0000313" key="14">
    <source>
        <dbReference type="EMBL" id="SAM03107.1"/>
    </source>
</evidence>
<keyword evidence="7 13" id="KW-0862">Zinc</keyword>
<dbReference type="OMA" id="QGCDITS"/>
<dbReference type="GO" id="GO:0005675">
    <property type="term" value="C:transcription factor TFIIH holo complex"/>
    <property type="evidence" value="ECO:0007669"/>
    <property type="project" value="UniProtKB-UniRule"/>
</dbReference>
<keyword evidence="11 13" id="KW-0539">Nucleus</keyword>
<evidence type="ECO:0000256" key="5">
    <source>
        <dbReference type="ARBA" id="ARBA00022763"/>
    </source>
</evidence>
<dbReference type="InterPro" id="IPR004600">
    <property type="entry name" value="TFIIH_Tfb4/GTF2H3"/>
</dbReference>
<evidence type="ECO:0000256" key="9">
    <source>
        <dbReference type="ARBA" id="ARBA00023163"/>
    </source>
</evidence>
<protein>
    <recommendedName>
        <fullName evidence="3 13">General transcription and DNA repair factor IIH subunit TFB4</fullName>
        <shortName evidence="13">TFIIH subunit TFB4</shortName>
    </recommendedName>
    <alternativeName>
        <fullName evidence="12 13">RNA polymerase II transcription factor B subunit 4</fullName>
    </alternativeName>
</protein>
<evidence type="ECO:0000256" key="13">
    <source>
        <dbReference type="RuleBase" id="RU368090"/>
    </source>
</evidence>
<dbReference type="OrthoDB" id="17307at2759"/>
<keyword evidence="6 13" id="KW-0863">Zinc-finger</keyword>
<evidence type="ECO:0000256" key="6">
    <source>
        <dbReference type="ARBA" id="ARBA00022771"/>
    </source>
</evidence>
<keyword evidence="8 13" id="KW-0805">Transcription regulation</keyword>
<dbReference type="AlphaFoldDB" id="A0A168PWK1"/>
<dbReference type="GO" id="GO:0008270">
    <property type="term" value="F:zinc ion binding"/>
    <property type="evidence" value="ECO:0007669"/>
    <property type="project" value="UniProtKB-KW"/>
</dbReference>
<keyword evidence="9 13" id="KW-0804">Transcription</keyword>
<dbReference type="STRING" id="4829.A0A168PWK1"/>
<dbReference type="PANTHER" id="PTHR12831">
    <property type="entry name" value="TRANSCRIPTION INITIATION FACTOR IIH TFIIH , POLYPEPTIDE 3-RELATED"/>
    <property type="match status" value="1"/>
</dbReference>
<evidence type="ECO:0000256" key="3">
    <source>
        <dbReference type="ARBA" id="ARBA00021280"/>
    </source>
</evidence>
<accession>A0A168PWK1</accession>
<dbReference type="InterPro" id="IPR036465">
    <property type="entry name" value="vWFA_dom_sf"/>
</dbReference>